<accession>A0A4R3JWQ7</accession>
<dbReference type="Proteomes" id="UP000295135">
    <property type="component" value="Unassembled WGS sequence"/>
</dbReference>
<keyword evidence="1" id="KW-0472">Membrane</keyword>
<dbReference type="AlphaFoldDB" id="A0A4R3JWQ7"/>
<dbReference type="InterPro" id="IPR045584">
    <property type="entry name" value="Pilin-like"/>
</dbReference>
<dbReference type="PANTHER" id="PTHR30093:SF47">
    <property type="entry name" value="TYPE IV PILUS NON-CORE MINOR PILIN PILE"/>
    <property type="match status" value="1"/>
</dbReference>
<feature type="transmembrane region" description="Helical" evidence="1">
    <location>
        <begin position="20"/>
        <end position="38"/>
    </location>
</feature>
<keyword evidence="1" id="KW-0812">Transmembrane</keyword>
<dbReference type="EMBL" id="SLZY01000004">
    <property type="protein sequence ID" value="TCS72715.1"/>
    <property type="molecule type" value="Genomic_DNA"/>
</dbReference>
<evidence type="ECO:0000256" key="1">
    <source>
        <dbReference type="SAM" id="Phobius"/>
    </source>
</evidence>
<keyword evidence="1" id="KW-1133">Transmembrane helix</keyword>
<comment type="caution">
    <text evidence="2">The sequence shown here is derived from an EMBL/GenBank/DDBJ whole genome shotgun (WGS) entry which is preliminary data.</text>
</comment>
<dbReference type="NCBIfam" id="TIGR02532">
    <property type="entry name" value="IV_pilin_GFxxxE"/>
    <property type="match status" value="1"/>
</dbReference>
<dbReference type="Pfam" id="PF16732">
    <property type="entry name" value="ComP_DUS"/>
    <property type="match status" value="1"/>
</dbReference>
<dbReference type="InterPro" id="IPR031982">
    <property type="entry name" value="PilE-like"/>
</dbReference>
<keyword evidence="3" id="KW-1185">Reference proteome</keyword>
<dbReference type="PANTHER" id="PTHR30093">
    <property type="entry name" value="GENERAL SECRETION PATHWAY PROTEIN G"/>
    <property type="match status" value="1"/>
</dbReference>
<dbReference type="GO" id="GO:0043683">
    <property type="term" value="P:type IV pilus assembly"/>
    <property type="evidence" value="ECO:0007669"/>
    <property type="project" value="InterPro"/>
</dbReference>
<dbReference type="Gene3D" id="3.30.700.10">
    <property type="entry name" value="Glycoprotein, Type 4 Pilin"/>
    <property type="match status" value="1"/>
</dbReference>
<gene>
    <name evidence="2" type="ORF">EDC61_104131</name>
</gene>
<evidence type="ECO:0000313" key="3">
    <source>
        <dbReference type="Proteomes" id="UP000295135"/>
    </source>
</evidence>
<dbReference type="InterPro" id="IPR012902">
    <property type="entry name" value="N_methyl_site"/>
</dbReference>
<name>A0A4R3JWQ7_9PROT</name>
<dbReference type="RefSeq" id="WP_126462576.1">
    <property type="nucleotide sequence ID" value="NZ_AP018721.1"/>
</dbReference>
<dbReference type="SUPFAM" id="SSF54523">
    <property type="entry name" value="Pili subunits"/>
    <property type="match status" value="1"/>
</dbReference>
<dbReference type="OrthoDB" id="8592370at2"/>
<sequence length="166" mass="17267">MTDSKQWGGRGQLGVTLIELLIVVVIMGILAAIAIPSYQSYTIRGKRADAKAVLTENANWLERNYTANGCYNYGSVTDCQGQSGTAVTLPFTVSPKTGAANYAITIAYASSGQQYTLTATPCGVGGAGCPGGSTNFTDSECGALTLDSLGQQGEGGSQDVAYCWQR</sequence>
<proteinExistence type="predicted"/>
<protein>
    <submittedName>
        <fullName evidence="2">Type IV pilus assembly protein PilE</fullName>
    </submittedName>
</protein>
<organism evidence="2 3">
    <name type="scientific">Sulfuritortus calidifontis</name>
    <dbReference type="NCBI Taxonomy" id="1914471"/>
    <lineage>
        <taxon>Bacteria</taxon>
        <taxon>Pseudomonadati</taxon>
        <taxon>Pseudomonadota</taxon>
        <taxon>Betaproteobacteria</taxon>
        <taxon>Nitrosomonadales</taxon>
        <taxon>Thiobacillaceae</taxon>
        <taxon>Sulfuritortus</taxon>
    </lineage>
</organism>
<evidence type="ECO:0000313" key="2">
    <source>
        <dbReference type="EMBL" id="TCS72715.1"/>
    </source>
</evidence>
<dbReference type="Pfam" id="PF07963">
    <property type="entry name" value="N_methyl"/>
    <property type="match status" value="1"/>
</dbReference>
<reference evidence="2 3" key="1">
    <citation type="submission" date="2019-03" db="EMBL/GenBank/DDBJ databases">
        <title>Genomic Encyclopedia of Type Strains, Phase IV (KMG-IV): sequencing the most valuable type-strain genomes for metagenomic binning, comparative biology and taxonomic classification.</title>
        <authorList>
            <person name="Goeker M."/>
        </authorList>
    </citation>
    <scope>NUCLEOTIDE SEQUENCE [LARGE SCALE GENOMIC DNA]</scope>
    <source>
        <strain evidence="2 3">DSM 103923</strain>
    </source>
</reference>